<comment type="caution">
    <text evidence="1">The sequence shown here is derived from an EMBL/GenBank/DDBJ whole genome shotgun (WGS) entry which is preliminary data.</text>
</comment>
<proteinExistence type="predicted"/>
<dbReference type="RefSeq" id="WP_255298198.1">
    <property type="nucleotide sequence ID" value="NZ_BPSH01000001.1"/>
</dbReference>
<sequence length="42" mass="4579">MSAREGKANTPTTAHPNGLLASNIMRAIRQNNTLYIAILKLN</sequence>
<name>A0A7U7JT85_9STAP</name>
<keyword evidence="2" id="KW-1185">Reference proteome</keyword>
<gene>
    <name evidence="1" type="ORF">BN1326_50081</name>
</gene>
<accession>A0A7U7JT85</accession>
<reference evidence="1 2" key="1">
    <citation type="submission" date="2015-04" db="EMBL/GenBank/DDBJ databases">
        <authorList>
            <person name="Cao L."/>
            <person name="Gao C.H."/>
        </authorList>
    </citation>
    <scope>NUCLEOTIDE SEQUENCE [LARGE SCALE GENOMIC DNA]</scope>
    <source>
        <strain evidence="1 2">SH3</strain>
    </source>
</reference>
<dbReference type="Proteomes" id="UP000236509">
    <property type="component" value="Unassembled WGS sequence"/>
</dbReference>
<dbReference type="AlphaFoldDB" id="A0A7U7JT85"/>
<organism evidence="1 2">
    <name type="scientific">Staphylococcus argenteus</name>
    <dbReference type="NCBI Taxonomy" id="985002"/>
    <lineage>
        <taxon>Bacteria</taxon>
        <taxon>Bacillati</taxon>
        <taxon>Bacillota</taxon>
        <taxon>Bacilli</taxon>
        <taxon>Bacillales</taxon>
        <taxon>Staphylococcaceae</taxon>
        <taxon>Staphylococcus</taxon>
    </lineage>
</organism>
<protein>
    <submittedName>
        <fullName evidence="1">Uncharacterized protein</fullName>
    </submittedName>
</protein>
<evidence type="ECO:0000313" key="2">
    <source>
        <dbReference type="Proteomes" id="UP000236509"/>
    </source>
</evidence>
<evidence type="ECO:0000313" key="1">
    <source>
        <dbReference type="EMBL" id="CRI23052.1"/>
    </source>
</evidence>
<dbReference type="EMBL" id="CVOU01000017">
    <property type="protein sequence ID" value="CRI23052.1"/>
    <property type="molecule type" value="Genomic_DNA"/>
</dbReference>